<evidence type="ECO:0000313" key="2">
    <source>
        <dbReference type="EMBL" id="KAK6497878.1"/>
    </source>
</evidence>
<dbReference type="EMBL" id="JAVHJL010000009">
    <property type="protein sequence ID" value="KAK6497878.1"/>
    <property type="molecule type" value="Genomic_DNA"/>
</dbReference>
<dbReference type="Proteomes" id="UP001370758">
    <property type="component" value="Unassembled WGS sequence"/>
</dbReference>
<accession>A0AAV9VWJ2</accession>
<evidence type="ECO:0000313" key="3">
    <source>
        <dbReference type="Proteomes" id="UP001370758"/>
    </source>
</evidence>
<dbReference type="InterPro" id="IPR022793">
    <property type="entry name" value="Rrn10"/>
</dbReference>
<dbReference type="AlphaFoldDB" id="A0AAV9VWJ2"/>
<protein>
    <submittedName>
        <fullName evidence="2">Uncharacterized protein</fullName>
    </submittedName>
</protein>
<name>A0AAV9VWJ2_9PEZI</name>
<dbReference type="GO" id="GO:0006360">
    <property type="term" value="P:transcription by RNA polymerase I"/>
    <property type="evidence" value="ECO:0007669"/>
    <property type="project" value="InterPro"/>
</dbReference>
<dbReference type="PANTHER" id="PTHR28054">
    <property type="entry name" value="RNA POLYMERASE I-SPECIFIC TRANSCRIPTION INITIATION FACTOR RRN10"/>
    <property type="match status" value="1"/>
</dbReference>
<dbReference type="PANTHER" id="PTHR28054:SF1">
    <property type="entry name" value="RNA POLYMERASE I-SPECIFIC TRANSCRIPTION INITIATION FACTOR RRN10"/>
    <property type="match status" value="1"/>
</dbReference>
<feature type="compositionally biased region" description="Acidic residues" evidence="1">
    <location>
        <begin position="73"/>
        <end position="87"/>
    </location>
</feature>
<feature type="compositionally biased region" description="Basic and acidic residues" evidence="1">
    <location>
        <begin position="63"/>
        <end position="72"/>
    </location>
</feature>
<keyword evidence="3" id="KW-1185">Reference proteome</keyword>
<feature type="compositionally biased region" description="Low complexity" evidence="1">
    <location>
        <begin position="15"/>
        <end position="36"/>
    </location>
</feature>
<dbReference type="Pfam" id="PF05234">
    <property type="entry name" value="UAF_Rrn10"/>
    <property type="match status" value="1"/>
</dbReference>
<comment type="caution">
    <text evidence="2">The sequence shown here is derived from an EMBL/GenBank/DDBJ whole genome shotgun (WGS) entry which is preliminary data.</text>
</comment>
<proteinExistence type="predicted"/>
<reference evidence="2 3" key="1">
    <citation type="submission" date="2023-08" db="EMBL/GenBank/DDBJ databases">
        <authorList>
            <person name="Palmer J.M."/>
        </authorList>
    </citation>
    <scope>NUCLEOTIDE SEQUENCE [LARGE SCALE GENOMIC DNA]</scope>
    <source>
        <strain evidence="2 3">TWF481</strain>
    </source>
</reference>
<sequence>MASSPSLEDSESDYIESSAESSSSSGSNSKSNASGLPSEEEEISIAAFKKSSKPPALPSHRNASADHNHADLSSEDEDKDEDEDEEEIEKKRGKPYNFSTKSNVYAASSSNVTISGRRLDIRHSKPASADEILFHNPSNPSFVLPDSVKNILEDQKVTGNLPDSDLLKVVHRYVAEFFAAKGWDEVMTRSMDESAMLAIGVILEEYCREMIGKDGDMVFAERNK</sequence>
<organism evidence="2 3">
    <name type="scientific">Arthrobotrys musiformis</name>
    <dbReference type="NCBI Taxonomy" id="47236"/>
    <lineage>
        <taxon>Eukaryota</taxon>
        <taxon>Fungi</taxon>
        <taxon>Dikarya</taxon>
        <taxon>Ascomycota</taxon>
        <taxon>Pezizomycotina</taxon>
        <taxon>Orbiliomycetes</taxon>
        <taxon>Orbiliales</taxon>
        <taxon>Orbiliaceae</taxon>
        <taxon>Arthrobotrys</taxon>
    </lineage>
</organism>
<feature type="region of interest" description="Disordered" evidence="1">
    <location>
        <begin position="1"/>
        <end position="96"/>
    </location>
</feature>
<gene>
    <name evidence="2" type="ORF">TWF481_012277</name>
</gene>
<evidence type="ECO:0000256" key="1">
    <source>
        <dbReference type="SAM" id="MobiDB-lite"/>
    </source>
</evidence>